<dbReference type="Gene3D" id="3.90.230.10">
    <property type="entry name" value="Creatinase/methionine aminopeptidase superfamily"/>
    <property type="match status" value="1"/>
</dbReference>
<reference evidence="9 10" key="1">
    <citation type="journal article" date="2016" name="Nat. Commun.">
        <title>Thousands of microbial genomes shed light on interconnected biogeochemical processes in an aquifer system.</title>
        <authorList>
            <person name="Anantharaman K."/>
            <person name="Brown C.T."/>
            <person name="Hug L.A."/>
            <person name="Sharon I."/>
            <person name="Castelle C.J."/>
            <person name="Probst A.J."/>
            <person name="Thomas B.C."/>
            <person name="Singh A."/>
            <person name="Wilkins M.J."/>
            <person name="Karaoz U."/>
            <person name="Brodie E.L."/>
            <person name="Williams K.H."/>
            <person name="Hubbard S.S."/>
            <person name="Banfield J.F."/>
        </authorList>
    </citation>
    <scope>NUCLEOTIDE SEQUENCE [LARGE SCALE GENOMIC DNA]</scope>
</reference>
<comment type="similarity">
    <text evidence="6">Belongs to the peptidase M24A family. Methionine aminopeptidase type 1 subfamily.</text>
</comment>
<dbReference type="NCBIfam" id="TIGR00500">
    <property type="entry name" value="met_pdase_I"/>
    <property type="match status" value="1"/>
</dbReference>
<dbReference type="InterPro" id="IPR000994">
    <property type="entry name" value="Pept_M24"/>
</dbReference>
<dbReference type="PRINTS" id="PR00599">
    <property type="entry name" value="MAPEPTIDASE"/>
</dbReference>
<dbReference type="Proteomes" id="UP000178106">
    <property type="component" value="Unassembled WGS sequence"/>
</dbReference>
<evidence type="ECO:0000259" key="8">
    <source>
        <dbReference type="Pfam" id="PF00557"/>
    </source>
</evidence>
<name>A0A1G2E1L7_9BACT</name>
<comment type="function">
    <text evidence="1 6">Removes the N-terminal methionine from nascent proteins. The N-terminal methionine is often cleaved when the second residue in the primary sequence is small and uncharged (Met-Ala-, Cys, Gly, Pro, Ser, Thr, or Val). Requires deformylation of the N(alpha)-formylated initiator methionine before it can be hydrolyzed.</text>
</comment>
<evidence type="ECO:0000313" key="10">
    <source>
        <dbReference type="Proteomes" id="UP000178106"/>
    </source>
</evidence>
<proteinExistence type="inferred from homology"/>
<dbReference type="InterPro" id="IPR036005">
    <property type="entry name" value="Creatinase/aminopeptidase-like"/>
</dbReference>
<dbReference type="InterPro" id="IPR001714">
    <property type="entry name" value="Pept_M24_MAP"/>
</dbReference>
<feature type="binding site" evidence="6">
    <location>
        <position position="239"/>
    </location>
    <ligand>
        <name>a divalent metal cation</name>
        <dbReference type="ChEBI" id="CHEBI:60240"/>
        <label>1</label>
    </ligand>
</feature>
<feature type="binding site" evidence="6">
    <location>
        <position position="101"/>
    </location>
    <ligand>
        <name>a divalent metal cation</name>
        <dbReference type="ChEBI" id="CHEBI:60240"/>
        <label>1</label>
    </ligand>
</feature>
<protein>
    <recommendedName>
        <fullName evidence="6 7">Methionine aminopeptidase</fullName>
        <shortName evidence="6">MAP</shortName>
        <shortName evidence="6">MetAP</shortName>
        <ecNumber evidence="6 7">3.4.11.18</ecNumber>
    </recommendedName>
    <alternativeName>
        <fullName evidence="6">Peptidase M</fullName>
    </alternativeName>
</protein>
<dbReference type="SUPFAM" id="SSF55920">
    <property type="entry name" value="Creatinase/aminopeptidase"/>
    <property type="match status" value="1"/>
</dbReference>
<comment type="subunit">
    <text evidence="6">Monomer.</text>
</comment>
<dbReference type="PANTHER" id="PTHR43330:SF27">
    <property type="entry name" value="METHIONINE AMINOPEPTIDASE"/>
    <property type="match status" value="1"/>
</dbReference>
<evidence type="ECO:0000256" key="4">
    <source>
        <dbReference type="ARBA" id="ARBA00022723"/>
    </source>
</evidence>
<dbReference type="PANTHER" id="PTHR43330">
    <property type="entry name" value="METHIONINE AMINOPEPTIDASE"/>
    <property type="match status" value="1"/>
</dbReference>
<dbReference type="Pfam" id="PF00557">
    <property type="entry name" value="Peptidase_M24"/>
    <property type="match status" value="1"/>
</dbReference>
<dbReference type="GO" id="GO:0046872">
    <property type="term" value="F:metal ion binding"/>
    <property type="evidence" value="ECO:0007669"/>
    <property type="project" value="UniProtKB-UniRule"/>
</dbReference>
<dbReference type="GO" id="GO:0004239">
    <property type="term" value="F:initiator methionyl aminopeptidase activity"/>
    <property type="evidence" value="ECO:0007669"/>
    <property type="project" value="UniProtKB-UniRule"/>
</dbReference>
<keyword evidence="4 6" id="KW-0479">Metal-binding</keyword>
<dbReference type="InterPro" id="IPR002467">
    <property type="entry name" value="Pept_M24A_MAP1"/>
</dbReference>
<dbReference type="EMBL" id="MHLU01000074">
    <property type="protein sequence ID" value="OGZ19048.1"/>
    <property type="molecule type" value="Genomic_DNA"/>
</dbReference>
<dbReference type="HAMAP" id="MF_01974">
    <property type="entry name" value="MetAP_1"/>
    <property type="match status" value="1"/>
</dbReference>
<comment type="cofactor">
    <cofactor evidence="6">
        <name>Co(2+)</name>
        <dbReference type="ChEBI" id="CHEBI:48828"/>
    </cofactor>
    <cofactor evidence="6">
        <name>Zn(2+)</name>
        <dbReference type="ChEBI" id="CHEBI:29105"/>
    </cofactor>
    <cofactor evidence="6">
        <name>Mn(2+)</name>
        <dbReference type="ChEBI" id="CHEBI:29035"/>
    </cofactor>
    <cofactor evidence="6">
        <name>Fe(2+)</name>
        <dbReference type="ChEBI" id="CHEBI:29033"/>
    </cofactor>
    <text evidence="6">Binds 2 divalent metal cations per subunit. Has a high-affinity and a low affinity metal-binding site. The true nature of the physiological cofactor is under debate. The enzyme is active with cobalt, zinc, manganese or divalent iron ions. Most likely, methionine aminopeptidases function as mononuclear Fe(2+)-metalloproteases under physiological conditions, and the catalytically relevant metal-binding site has been assigned to the histidine-containing high-affinity site.</text>
</comment>
<comment type="caution">
    <text evidence="9">The sequence shown here is derived from an EMBL/GenBank/DDBJ whole genome shotgun (WGS) entry which is preliminary data.</text>
</comment>
<feature type="binding site" evidence="6">
    <location>
        <position position="112"/>
    </location>
    <ligand>
        <name>a divalent metal cation</name>
        <dbReference type="ChEBI" id="CHEBI:60240"/>
        <label>2</label>
        <note>catalytic</note>
    </ligand>
</feature>
<evidence type="ECO:0000256" key="3">
    <source>
        <dbReference type="ARBA" id="ARBA00022670"/>
    </source>
</evidence>
<keyword evidence="5 6" id="KW-0378">Hydrolase</keyword>
<feature type="binding site" evidence="6">
    <location>
        <position position="175"/>
    </location>
    <ligand>
        <name>a divalent metal cation</name>
        <dbReference type="ChEBI" id="CHEBI:60240"/>
        <label>2</label>
        <note>catalytic</note>
    </ligand>
</feature>
<comment type="catalytic activity">
    <reaction evidence="6 7">
        <text>Release of N-terminal amino acids, preferentially methionine, from peptides and arylamides.</text>
        <dbReference type="EC" id="3.4.11.18"/>
    </reaction>
</comment>
<evidence type="ECO:0000256" key="2">
    <source>
        <dbReference type="ARBA" id="ARBA00022438"/>
    </source>
</evidence>
<evidence type="ECO:0000256" key="5">
    <source>
        <dbReference type="ARBA" id="ARBA00022801"/>
    </source>
</evidence>
<dbReference type="GO" id="GO:0006508">
    <property type="term" value="P:proteolysis"/>
    <property type="evidence" value="ECO:0007669"/>
    <property type="project" value="UniProtKB-KW"/>
</dbReference>
<dbReference type="EC" id="3.4.11.18" evidence="6 7"/>
<keyword evidence="2 6" id="KW-0031">Aminopeptidase</keyword>
<keyword evidence="3 6" id="KW-0645">Protease</keyword>
<dbReference type="GO" id="GO:0070006">
    <property type="term" value="F:metalloaminopeptidase activity"/>
    <property type="evidence" value="ECO:0007669"/>
    <property type="project" value="UniProtKB-UniRule"/>
</dbReference>
<dbReference type="AlphaFoldDB" id="A0A1G2E1L7"/>
<evidence type="ECO:0000256" key="6">
    <source>
        <dbReference type="HAMAP-Rule" id="MF_01974"/>
    </source>
</evidence>
<feature type="binding site" evidence="6">
    <location>
        <position position="182"/>
    </location>
    <ligand>
        <name>substrate</name>
    </ligand>
</feature>
<evidence type="ECO:0000256" key="7">
    <source>
        <dbReference type="RuleBase" id="RU003653"/>
    </source>
</evidence>
<feature type="domain" description="Peptidase M24" evidence="8">
    <location>
        <begin position="12"/>
        <end position="246"/>
    </location>
</feature>
<evidence type="ECO:0000256" key="1">
    <source>
        <dbReference type="ARBA" id="ARBA00002521"/>
    </source>
</evidence>
<feature type="binding site" evidence="6">
    <location>
        <position position="239"/>
    </location>
    <ligand>
        <name>a divalent metal cation</name>
        <dbReference type="ChEBI" id="CHEBI:60240"/>
        <label>2</label>
        <note>catalytic</note>
    </ligand>
</feature>
<feature type="binding site" evidence="6">
    <location>
        <position position="112"/>
    </location>
    <ligand>
        <name>a divalent metal cation</name>
        <dbReference type="ChEBI" id="CHEBI:60240"/>
        <label>1</label>
    </ligand>
</feature>
<accession>A0A1G2E1L7</accession>
<evidence type="ECO:0000313" key="9">
    <source>
        <dbReference type="EMBL" id="OGZ19048.1"/>
    </source>
</evidence>
<organism evidence="9 10">
    <name type="scientific">Candidatus Lloydbacteria bacterium RIFOXYC12_FULL_46_25</name>
    <dbReference type="NCBI Taxonomy" id="1798670"/>
    <lineage>
        <taxon>Bacteria</taxon>
        <taxon>Candidatus Lloydiibacteriota</taxon>
    </lineage>
</organism>
<dbReference type="CDD" id="cd01086">
    <property type="entry name" value="MetAP1"/>
    <property type="match status" value="1"/>
</dbReference>
<sequence length="256" mass="27336">MAKIKTAEEIALLRESGKRLASVLQELKKAIKPGVTTKDLDILAEKLIRAGGDIPPFLNYTPHGARRAFPASLCVSVNEEIVHGIPREDRVLEEGDIVSIDLGVSHKGMITDSALTVAVGEIPDEVKKLLEHTERSLFEGIKAARVGGRIGDIGAAVEAVAKKHGYGIVRELGGHGVGHEVHEEPYVPNYGNKGTGPIIKSGMVLAIEPMFMLGSEDILAMPDGYTVITKDGSLSAHFEHTIAITDDGVEIVTLPS</sequence>
<feature type="binding site" evidence="6">
    <location>
        <position position="208"/>
    </location>
    <ligand>
        <name>a divalent metal cation</name>
        <dbReference type="ChEBI" id="CHEBI:60240"/>
        <label>2</label>
        <note>catalytic</note>
    </ligand>
</feature>
<gene>
    <name evidence="6" type="primary">map</name>
    <name evidence="9" type="ORF">A2494_02775</name>
</gene>
<feature type="binding site" evidence="6">
    <location>
        <position position="83"/>
    </location>
    <ligand>
        <name>substrate</name>
    </ligand>
</feature>
<dbReference type="GO" id="GO:0005829">
    <property type="term" value="C:cytosol"/>
    <property type="evidence" value="ECO:0007669"/>
    <property type="project" value="TreeGrafter"/>
</dbReference>